<dbReference type="RefSeq" id="WP_185252751.1">
    <property type="nucleotide sequence ID" value="NZ_JACKXE010000001.1"/>
</dbReference>
<dbReference type="Proteomes" id="UP000523955">
    <property type="component" value="Unassembled WGS sequence"/>
</dbReference>
<dbReference type="AlphaFoldDB" id="A0A7X0RGA4"/>
<evidence type="ECO:0000313" key="2">
    <source>
        <dbReference type="Proteomes" id="UP000523955"/>
    </source>
</evidence>
<protein>
    <submittedName>
        <fullName evidence="1">Uncharacterized protein</fullName>
    </submittedName>
</protein>
<reference evidence="1 2" key="1">
    <citation type="submission" date="2020-08" db="EMBL/GenBank/DDBJ databases">
        <authorList>
            <person name="Seo M.-J."/>
        </authorList>
    </citation>
    <scope>NUCLEOTIDE SEQUENCE [LARGE SCALE GENOMIC DNA]</scope>
    <source>
        <strain evidence="1 2">KIGAM211</strain>
    </source>
</reference>
<keyword evidence="2" id="KW-1185">Reference proteome</keyword>
<gene>
    <name evidence="1" type="ORF">H5V45_09770</name>
</gene>
<proteinExistence type="predicted"/>
<organism evidence="1 2">
    <name type="scientific">Nocardioides luti</name>
    <dbReference type="NCBI Taxonomy" id="2761101"/>
    <lineage>
        <taxon>Bacteria</taxon>
        <taxon>Bacillati</taxon>
        <taxon>Actinomycetota</taxon>
        <taxon>Actinomycetes</taxon>
        <taxon>Propionibacteriales</taxon>
        <taxon>Nocardioidaceae</taxon>
        <taxon>Nocardioides</taxon>
    </lineage>
</organism>
<name>A0A7X0RGA4_9ACTN</name>
<sequence>MIARAIGTDAAAAFLGHTSTVITEGHYIECDRSIDPAPAAQLERTLRPEQPDASLLIHSAVLGEDALLAALDRDADDDAVA</sequence>
<accession>A0A7X0RGA4</accession>
<comment type="caution">
    <text evidence="1">The sequence shown here is derived from an EMBL/GenBank/DDBJ whole genome shotgun (WGS) entry which is preliminary data.</text>
</comment>
<evidence type="ECO:0000313" key="1">
    <source>
        <dbReference type="EMBL" id="MBB6627610.1"/>
    </source>
</evidence>
<dbReference type="EMBL" id="JACKXE010000001">
    <property type="protein sequence ID" value="MBB6627610.1"/>
    <property type="molecule type" value="Genomic_DNA"/>
</dbReference>